<organism evidence="1">
    <name type="scientific">Desulfobacca acetoxidans</name>
    <dbReference type="NCBI Taxonomy" id="60893"/>
    <lineage>
        <taxon>Bacteria</taxon>
        <taxon>Pseudomonadati</taxon>
        <taxon>Thermodesulfobacteriota</taxon>
        <taxon>Desulfobaccia</taxon>
        <taxon>Desulfobaccales</taxon>
        <taxon>Desulfobaccaceae</taxon>
        <taxon>Desulfobacca</taxon>
    </lineage>
</organism>
<comment type="caution">
    <text evidence="1">The sequence shown here is derived from an EMBL/GenBank/DDBJ whole genome shotgun (WGS) entry which is preliminary data.</text>
</comment>
<protein>
    <recommendedName>
        <fullName evidence="2">WbqC-like family protein</fullName>
    </recommendedName>
</protein>
<sequence>MIVSANQPYFCPYPGFFYKASRADILVLLDEVQFPRGTTWITRNRFKNDQGFLWLTIPVWKKGLGLQPINRVRICREGRWPHKHVQSLTTAYAHAPYLGDHLAFLQEIFANPREMLMDLNLTIIRYLMDSLHLKTRLVLLSELGIAARGTQLLVEIARACGAQTFLASSQARKYLEAGPFEAEKIELSFFTYEAPIYPQLWGDFLANLSTFDLVLNCGPKALEIIGGRGGQGSGPEGRAQNLLHPPVFPGKLFHVSPCEAGHEE</sequence>
<evidence type="ECO:0000313" key="1">
    <source>
        <dbReference type="EMBL" id="HHS29698.1"/>
    </source>
</evidence>
<proteinExistence type="predicted"/>
<evidence type="ECO:0008006" key="2">
    <source>
        <dbReference type="Google" id="ProtNLM"/>
    </source>
</evidence>
<dbReference type="EMBL" id="DTGR01000135">
    <property type="protein sequence ID" value="HHS29698.1"/>
    <property type="molecule type" value="Genomic_DNA"/>
</dbReference>
<dbReference type="InterPro" id="IPR014985">
    <property type="entry name" value="WbqC"/>
</dbReference>
<dbReference type="Pfam" id="PF08889">
    <property type="entry name" value="WbqC"/>
    <property type="match status" value="1"/>
</dbReference>
<reference evidence="1" key="1">
    <citation type="journal article" date="2020" name="mSystems">
        <title>Genome- and Community-Level Interaction Insights into Carbon Utilization and Element Cycling Functions of Hydrothermarchaeota in Hydrothermal Sediment.</title>
        <authorList>
            <person name="Zhou Z."/>
            <person name="Liu Y."/>
            <person name="Xu W."/>
            <person name="Pan J."/>
            <person name="Luo Z.H."/>
            <person name="Li M."/>
        </authorList>
    </citation>
    <scope>NUCLEOTIDE SEQUENCE [LARGE SCALE GENOMIC DNA]</scope>
    <source>
        <strain evidence="1">SpSt-767</strain>
    </source>
</reference>
<dbReference type="AlphaFoldDB" id="A0A7V6A4G1"/>
<accession>A0A7V6A4G1</accession>
<gene>
    <name evidence="1" type="ORF">ENV52_08365</name>
</gene>
<name>A0A7V6A4G1_9BACT</name>